<feature type="coiled-coil region" evidence="2">
    <location>
        <begin position="95"/>
        <end position="122"/>
    </location>
</feature>
<accession>A0A9P6LBX6</accession>
<keyword evidence="5" id="KW-1185">Reference proteome</keyword>
<dbReference type="InterPro" id="IPR027417">
    <property type="entry name" value="P-loop_NTPase"/>
</dbReference>
<name>A0A9P6LBX6_9AGAM</name>
<dbReference type="PANTHER" id="PTHR47691">
    <property type="entry name" value="REGULATOR-RELATED"/>
    <property type="match status" value="1"/>
</dbReference>
<dbReference type="InterPro" id="IPR011049">
    <property type="entry name" value="Serralysin-like_metalloprot_C"/>
</dbReference>
<dbReference type="InterPro" id="IPR059179">
    <property type="entry name" value="MLKL-like_MCAfunc"/>
</dbReference>
<evidence type="ECO:0000256" key="2">
    <source>
        <dbReference type="SAM" id="Coils"/>
    </source>
</evidence>
<reference evidence="4" key="2">
    <citation type="submission" date="2020-11" db="EMBL/GenBank/DDBJ databases">
        <authorList>
            <consortium name="DOE Joint Genome Institute"/>
            <person name="Kuo A."/>
            <person name="Miyauchi S."/>
            <person name="Kiss E."/>
            <person name="Drula E."/>
            <person name="Kohler A."/>
            <person name="Sanchez-Garcia M."/>
            <person name="Andreopoulos B."/>
            <person name="Barry K.W."/>
            <person name="Bonito G."/>
            <person name="Buee M."/>
            <person name="Carver A."/>
            <person name="Chen C."/>
            <person name="Cichocki N."/>
            <person name="Clum A."/>
            <person name="Culley D."/>
            <person name="Crous P.W."/>
            <person name="Fauchery L."/>
            <person name="Girlanda M."/>
            <person name="Hayes R."/>
            <person name="Keri Z."/>
            <person name="Labutti K."/>
            <person name="Lipzen A."/>
            <person name="Lombard V."/>
            <person name="Magnuson J."/>
            <person name="Maillard F."/>
            <person name="Morin E."/>
            <person name="Murat C."/>
            <person name="Nolan M."/>
            <person name="Ohm R."/>
            <person name="Pangilinan J."/>
            <person name="Pereira M."/>
            <person name="Perotto S."/>
            <person name="Peter M."/>
            <person name="Riley R."/>
            <person name="Sitrit Y."/>
            <person name="Stielow B."/>
            <person name="Szollosi G."/>
            <person name="Zifcakova L."/>
            <person name="Stursova M."/>
            <person name="Spatafora J.W."/>
            <person name="Tedersoo L."/>
            <person name="Vaario L.-M."/>
            <person name="Yamada A."/>
            <person name="Yan M."/>
            <person name="Wang P."/>
            <person name="Xu J."/>
            <person name="Bruns T."/>
            <person name="Baldrian P."/>
            <person name="Vilgalys R."/>
            <person name="Henrissat B."/>
            <person name="Grigoriev I.V."/>
            <person name="Hibbett D."/>
            <person name="Nagy L.G."/>
            <person name="Martin F.M."/>
        </authorList>
    </citation>
    <scope>NUCLEOTIDE SEQUENCE</scope>
    <source>
        <strain evidence="4">UH-Tt-Lm1</strain>
    </source>
</reference>
<dbReference type="InterPro" id="IPR011990">
    <property type="entry name" value="TPR-like_helical_dom_sf"/>
</dbReference>
<dbReference type="SUPFAM" id="SSF52540">
    <property type="entry name" value="P-loop containing nucleoside triphosphate hydrolases"/>
    <property type="match status" value="1"/>
</dbReference>
<dbReference type="Proteomes" id="UP000736335">
    <property type="component" value="Unassembled WGS sequence"/>
</dbReference>
<dbReference type="Pfam" id="PF13181">
    <property type="entry name" value="TPR_8"/>
    <property type="match status" value="1"/>
</dbReference>
<protein>
    <submittedName>
        <fullName evidence="4">Uncharacterized protein</fullName>
    </submittedName>
</protein>
<comment type="caution">
    <text evidence="4">The sequence shown here is derived from an EMBL/GenBank/DDBJ whole genome shotgun (WGS) entry which is preliminary data.</text>
</comment>
<sequence>MATNPQQPKERDGVVTTLNVFIEAFTLAKEISSITPAKAVFGSAAVILTTIKEFFANQQDYIELGLNCVEICDVLDRGTKGKEAEHLSQLVRDAINRLQTTVAEIERKVKEESKRNAALRLLHAKSDKDKIAGWASDINKILQIFNTELAIDTNVVVSGTHKIVSGTHNIVSDTYNVASETQNIVSNTHNVVSNTHDVVSNTHNVVSDIRRIVAKQQEASDGQDRPTHTSVRGESPPRPPRACFGRDELIETVVDLAENFEPVALIGAGGIGKTSIALKVLHHDRIKKRFGDNRRFIRCDKFPASLPHFLNRLSKVIGAGIENPEDLTPLEPFLSSKEMILFFDNAESVLDPQGTDAREIYETVQELSRFNNICLGITSRITTIPPHFKRPTISTLSTEAACDIFYTIYDNGGQSEVISDLIRQLDFHALSITLLATTASHNLWDYNRLAEEWNVQRAQVLQTDYNESLAATIELSLASPTFCNLGPHARDLLGVVAFFPQGIDEKNLDWLFPTIPNRKNIFNKFCVLSLTSRSNNFITMLAPIRDHLRPQDPSLSPLLCTTKDHYFTRLSVFVNPGEPAFKQARWVISEDVNAEHLLDVFTSIDTDSDVVWDAFVGFMRHLYWHKRRYTVLGPRVEGLADDHHSKPRCLIQLARLSYSLGNYSEQKRLLSQALNLVREREDDSQVAHVLYLLSDANQQLGHHEEGIQQMKEALVIYEHLSYTINQASCWNGLAWLFRLEGRLDEAEEAALHAIELLPEKGEEFHVCQIHRSLGSIYGAKREKEKAIDHFEKSLGIASTFGWNDELFWNHHSLAGLFFDEDEFDEAHSHIDQAKSLAADNALYLGCAMKWKAEIFYQQRRLEDALSEASGALEIYEMLGASTDIVYYKNLLEKIEREIALCDVPSGGPTTASPGH</sequence>
<dbReference type="InterPro" id="IPR048518">
    <property type="entry name" value="IBP_b_roll"/>
</dbReference>
<evidence type="ECO:0000256" key="1">
    <source>
        <dbReference type="PROSITE-ProRule" id="PRU00339"/>
    </source>
</evidence>
<dbReference type="Gene3D" id="2.150.10.10">
    <property type="entry name" value="Serralysin-like metalloprotease, C-terminal"/>
    <property type="match status" value="1"/>
</dbReference>
<dbReference type="EMBL" id="WIUZ02000002">
    <property type="protein sequence ID" value="KAF9791182.1"/>
    <property type="molecule type" value="Genomic_DNA"/>
</dbReference>
<dbReference type="CDD" id="cd21037">
    <property type="entry name" value="MLKL_NTD"/>
    <property type="match status" value="1"/>
</dbReference>
<feature type="repeat" description="TPR" evidence="1">
    <location>
        <begin position="767"/>
        <end position="800"/>
    </location>
</feature>
<feature type="region of interest" description="Disordered" evidence="3">
    <location>
        <begin position="215"/>
        <end position="241"/>
    </location>
</feature>
<evidence type="ECO:0000313" key="4">
    <source>
        <dbReference type="EMBL" id="KAF9791182.1"/>
    </source>
</evidence>
<gene>
    <name evidence="4" type="ORF">BJ322DRAFT_432487</name>
</gene>
<organism evidence="4 5">
    <name type="scientific">Thelephora terrestris</name>
    <dbReference type="NCBI Taxonomy" id="56493"/>
    <lineage>
        <taxon>Eukaryota</taxon>
        <taxon>Fungi</taxon>
        <taxon>Dikarya</taxon>
        <taxon>Basidiomycota</taxon>
        <taxon>Agaricomycotina</taxon>
        <taxon>Agaricomycetes</taxon>
        <taxon>Thelephorales</taxon>
        <taxon>Thelephoraceae</taxon>
        <taxon>Thelephora</taxon>
    </lineage>
</organism>
<dbReference type="SMART" id="SM00028">
    <property type="entry name" value="TPR"/>
    <property type="match status" value="4"/>
</dbReference>
<dbReference type="Pfam" id="PF13424">
    <property type="entry name" value="TPR_12"/>
    <property type="match status" value="1"/>
</dbReference>
<dbReference type="SUPFAM" id="SSF48452">
    <property type="entry name" value="TPR-like"/>
    <property type="match status" value="1"/>
</dbReference>
<keyword evidence="2" id="KW-0175">Coiled coil</keyword>
<dbReference type="PROSITE" id="PS50005">
    <property type="entry name" value="TPR"/>
    <property type="match status" value="1"/>
</dbReference>
<dbReference type="InterPro" id="IPR019734">
    <property type="entry name" value="TPR_rpt"/>
</dbReference>
<dbReference type="OrthoDB" id="1534087at2759"/>
<evidence type="ECO:0000256" key="3">
    <source>
        <dbReference type="SAM" id="MobiDB-lite"/>
    </source>
</evidence>
<dbReference type="PANTHER" id="PTHR47691:SF3">
    <property type="entry name" value="HTH-TYPE TRANSCRIPTIONAL REGULATOR RV0890C-RELATED"/>
    <property type="match status" value="1"/>
</dbReference>
<dbReference type="AlphaFoldDB" id="A0A9P6LBX6"/>
<dbReference type="Gene3D" id="1.25.40.10">
    <property type="entry name" value="Tetratricopeptide repeat domain"/>
    <property type="match status" value="2"/>
</dbReference>
<dbReference type="Gene3D" id="3.40.50.300">
    <property type="entry name" value="P-loop containing nucleotide triphosphate hydrolases"/>
    <property type="match status" value="1"/>
</dbReference>
<dbReference type="Pfam" id="PF21300">
    <property type="entry name" value="LbR_Ice_bind"/>
    <property type="match status" value="1"/>
</dbReference>
<keyword evidence="1" id="KW-0802">TPR repeat</keyword>
<proteinExistence type="predicted"/>
<reference evidence="4" key="1">
    <citation type="journal article" date="2020" name="Nat. Commun.">
        <title>Large-scale genome sequencing of mycorrhizal fungi provides insights into the early evolution of symbiotic traits.</title>
        <authorList>
            <person name="Miyauchi S."/>
            <person name="Kiss E."/>
            <person name="Kuo A."/>
            <person name="Drula E."/>
            <person name="Kohler A."/>
            <person name="Sanchez-Garcia M."/>
            <person name="Morin E."/>
            <person name="Andreopoulos B."/>
            <person name="Barry K.W."/>
            <person name="Bonito G."/>
            <person name="Buee M."/>
            <person name="Carver A."/>
            <person name="Chen C."/>
            <person name="Cichocki N."/>
            <person name="Clum A."/>
            <person name="Culley D."/>
            <person name="Crous P.W."/>
            <person name="Fauchery L."/>
            <person name="Girlanda M."/>
            <person name="Hayes R.D."/>
            <person name="Keri Z."/>
            <person name="LaButti K."/>
            <person name="Lipzen A."/>
            <person name="Lombard V."/>
            <person name="Magnuson J."/>
            <person name="Maillard F."/>
            <person name="Murat C."/>
            <person name="Nolan M."/>
            <person name="Ohm R.A."/>
            <person name="Pangilinan J."/>
            <person name="Pereira M.F."/>
            <person name="Perotto S."/>
            <person name="Peter M."/>
            <person name="Pfister S."/>
            <person name="Riley R."/>
            <person name="Sitrit Y."/>
            <person name="Stielow J.B."/>
            <person name="Szollosi G."/>
            <person name="Zifcakova L."/>
            <person name="Stursova M."/>
            <person name="Spatafora J.W."/>
            <person name="Tedersoo L."/>
            <person name="Vaario L.M."/>
            <person name="Yamada A."/>
            <person name="Yan M."/>
            <person name="Wang P."/>
            <person name="Xu J."/>
            <person name="Bruns T."/>
            <person name="Baldrian P."/>
            <person name="Vilgalys R."/>
            <person name="Dunand C."/>
            <person name="Henrissat B."/>
            <person name="Grigoriev I.V."/>
            <person name="Hibbett D."/>
            <person name="Nagy L.G."/>
            <person name="Martin F.M."/>
        </authorList>
    </citation>
    <scope>NUCLEOTIDE SEQUENCE</scope>
    <source>
        <strain evidence="4">UH-Tt-Lm1</strain>
    </source>
</reference>
<evidence type="ECO:0000313" key="5">
    <source>
        <dbReference type="Proteomes" id="UP000736335"/>
    </source>
</evidence>